<keyword evidence="7" id="KW-0547">Nucleotide-binding</keyword>
<dbReference type="InterPro" id="IPR036640">
    <property type="entry name" value="ABC1_TM_sf"/>
</dbReference>
<dbReference type="CDD" id="cd18605">
    <property type="entry name" value="ABC_6TM_MRP7_D2_like"/>
    <property type="match status" value="1"/>
</dbReference>
<dbReference type="FunFam" id="3.40.50.300:FF:000163">
    <property type="entry name" value="Multidrug resistance-associated protein member 4"/>
    <property type="match status" value="1"/>
</dbReference>
<feature type="domain" description="ABC transporter" evidence="15">
    <location>
        <begin position="711"/>
        <end position="935"/>
    </location>
</feature>
<keyword evidence="18" id="KW-1185">Reference proteome</keyword>
<keyword evidence="9" id="KW-1278">Translocase</keyword>
<dbReference type="FunFam" id="1.20.1560.10:FF:000113">
    <property type="entry name" value="ABC transporter, putative"/>
    <property type="match status" value="1"/>
</dbReference>
<dbReference type="PANTHER" id="PTHR24223:SF330">
    <property type="entry name" value="ATP-BINDING CASSETTE SUB-FAMILY C MEMBER 10"/>
    <property type="match status" value="1"/>
</dbReference>
<feature type="transmembrane region" description="Helical" evidence="14">
    <location>
        <begin position="107"/>
        <end position="130"/>
    </location>
</feature>
<comment type="catalytic activity">
    <reaction evidence="12">
        <text>ATP + H2O + xenobioticSide 1 = ADP + phosphate + xenobioticSide 2.</text>
        <dbReference type="EC" id="7.6.2.2"/>
    </reaction>
</comment>
<dbReference type="GO" id="GO:0005524">
    <property type="term" value="F:ATP binding"/>
    <property type="evidence" value="ECO:0007669"/>
    <property type="project" value="UniProtKB-KW"/>
</dbReference>
<feature type="transmembrane region" description="Helical" evidence="14">
    <location>
        <begin position="1055"/>
        <end position="1082"/>
    </location>
</feature>
<proteinExistence type="inferred from homology"/>
<keyword evidence="8" id="KW-0067">ATP-binding</keyword>
<dbReference type="Pfam" id="PF00664">
    <property type="entry name" value="ABC_membrane"/>
    <property type="match status" value="2"/>
</dbReference>
<dbReference type="PROSITE" id="PS50929">
    <property type="entry name" value="ABC_TM1F"/>
    <property type="match status" value="2"/>
</dbReference>
<feature type="transmembrane region" description="Helical" evidence="14">
    <location>
        <begin position="484"/>
        <end position="505"/>
    </location>
</feature>
<evidence type="ECO:0000256" key="9">
    <source>
        <dbReference type="ARBA" id="ARBA00022967"/>
    </source>
</evidence>
<evidence type="ECO:0000256" key="10">
    <source>
        <dbReference type="ARBA" id="ARBA00022989"/>
    </source>
</evidence>
<evidence type="ECO:0000256" key="14">
    <source>
        <dbReference type="SAM" id="Phobius"/>
    </source>
</evidence>
<dbReference type="InterPro" id="IPR003439">
    <property type="entry name" value="ABC_transporter-like_ATP-bd"/>
</dbReference>
<name>A0AA38ISX9_9CUCU</name>
<dbReference type="SUPFAM" id="SSF52540">
    <property type="entry name" value="P-loop containing nucleoside triphosphate hydrolases"/>
    <property type="match status" value="2"/>
</dbReference>
<dbReference type="EC" id="7.6.2.2" evidence="3"/>
<evidence type="ECO:0000259" key="15">
    <source>
        <dbReference type="PROSITE" id="PS50893"/>
    </source>
</evidence>
<dbReference type="PROSITE" id="PS50893">
    <property type="entry name" value="ABC_TRANSPORTER_2"/>
    <property type="match status" value="2"/>
</dbReference>
<keyword evidence="11 14" id="KW-0472">Membrane</keyword>
<dbReference type="GO" id="GO:0016887">
    <property type="term" value="F:ATP hydrolysis activity"/>
    <property type="evidence" value="ECO:0007669"/>
    <property type="project" value="InterPro"/>
</dbReference>
<dbReference type="Gene3D" id="1.20.1560.10">
    <property type="entry name" value="ABC transporter type 1, transmembrane domain"/>
    <property type="match status" value="2"/>
</dbReference>
<dbReference type="PROSITE" id="PS00211">
    <property type="entry name" value="ABC_TRANSPORTER_1"/>
    <property type="match status" value="2"/>
</dbReference>
<dbReference type="FunFam" id="3.40.50.300:FF:000973">
    <property type="entry name" value="Multidrug resistance-associated protein 4"/>
    <property type="match status" value="1"/>
</dbReference>
<keyword evidence="5 14" id="KW-0812">Transmembrane</keyword>
<evidence type="ECO:0000256" key="5">
    <source>
        <dbReference type="ARBA" id="ARBA00022692"/>
    </source>
</evidence>
<organism evidence="17 18">
    <name type="scientific">Zophobas morio</name>
    <dbReference type="NCBI Taxonomy" id="2755281"/>
    <lineage>
        <taxon>Eukaryota</taxon>
        <taxon>Metazoa</taxon>
        <taxon>Ecdysozoa</taxon>
        <taxon>Arthropoda</taxon>
        <taxon>Hexapoda</taxon>
        <taxon>Insecta</taxon>
        <taxon>Pterygota</taxon>
        <taxon>Neoptera</taxon>
        <taxon>Endopterygota</taxon>
        <taxon>Coleoptera</taxon>
        <taxon>Polyphaga</taxon>
        <taxon>Cucujiformia</taxon>
        <taxon>Tenebrionidae</taxon>
        <taxon>Zophobas</taxon>
    </lineage>
</organism>
<feature type="transmembrane region" description="Helical" evidence="14">
    <location>
        <begin position="1242"/>
        <end position="1261"/>
    </location>
</feature>
<evidence type="ECO:0000256" key="13">
    <source>
        <dbReference type="SAM" id="MobiDB-lite"/>
    </source>
</evidence>
<dbReference type="InterPro" id="IPR027417">
    <property type="entry name" value="P-loop_NTPase"/>
</dbReference>
<comment type="subcellular location">
    <subcellularLocation>
        <location evidence="1">Membrane</location>
        <topology evidence="1">Multi-pass membrane protein</topology>
    </subcellularLocation>
</comment>
<feature type="domain" description="ABC transporter" evidence="15">
    <location>
        <begin position="1331"/>
        <end position="1564"/>
    </location>
</feature>
<dbReference type="Pfam" id="PF00005">
    <property type="entry name" value="ABC_tran"/>
    <property type="match status" value="2"/>
</dbReference>
<feature type="transmembrane region" description="Helical" evidence="14">
    <location>
        <begin position="177"/>
        <end position="198"/>
    </location>
</feature>
<feature type="compositionally biased region" description="Basic residues" evidence="13">
    <location>
        <begin position="698"/>
        <end position="710"/>
    </location>
</feature>
<evidence type="ECO:0000256" key="7">
    <source>
        <dbReference type="ARBA" id="ARBA00022741"/>
    </source>
</evidence>
<dbReference type="CDD" id="cd03244">
    <property type="entry name" value="ABCC_MRP_domain2"/>
    <property type="match status" value="1"/>
</dbReference>
<dbReference type="InterPro" id="IPR050173">
    <property type="entry name" value="ABC_transporter_C-like"/>
</dbReference>
<gene>
    <name evidence="17" type="ORF">Zmor_010520</name>
</gene>
<dbReference type="EMBL" id="JALNTZ010000003">
    <property type="protein sequence ID" value="KAJ3658799.1"/>
    <property type="molecule type" value="Genomic_DNA"/>
</dbReference>
<feature type="transmembrane region" description="Helical" evidence="14">
    <location>
        <begin position="41"/>
        <end position="59"/>
    </location>
</feature>
<sequence>MNFSFEDPPLWRWDWESLCGPGGLKIWSPQRHDLGLCFQQLYLQIPVLSLFACCSAYYFGRHSGYVTRGRVQLYSINFRCFIALCLALLPLLQIYVDLNVTQDQIYYISYFLSAVQGITWFCHFGYTLVLRKRLGLSPRGPVFVCVLWTLLFVLNVVSVRSHVLIYKYTIRPSYSIYLAYAFSICQLIFQIVYAFTLIPSEGSTTYLNFADRYTEIGESQALLGNAYIRFTEEGDPSYLGVAMENVTWLSKLLFYWVNPLMEKGVQGKLSNSEDLYDLPFSLNCGTVSTKLDKALTGNVDEIRKRLNVSDRHFTSSISSHSTPTSPDVTFIGVKRHNVSLFKALHKCFWVQFYSVGALKFTADCAGFAAPMLLNRLVNFIENKSEDIKWGYLYAFLLMLVTLISSFCDSHFNFWMAMVGLRMRGALVTTIYRKTLTVSGTVLNSAFSVGEIVNFMSTDTDRIVNSCPSFHALWSIPFQLAVTLYLLYSQVGLAFVSGVCFSVLLIPINKLIANKIGSLSTLLMKEKDARVKMITEVLRGIKAIKLYVWEQHFLRLITKLRDKELKYLKGRKYLDALCVYFWATTPVLISILTFGTYVLMGNKLTAATVFTGIALLNMLISPLNAFPWVLNGLTEAWVSIKRIQRLLDLEDLDLELFYNETLLESSQNTDIIIEDGTFNWGKELTTEEKTRLHTTQTKKASKGKGKGKRTTIRPDPIEPADPNTAFLLSAINLKVKKGEFVGVIGSVGCGKSSLLSAILAELSVQQGEIAVSQVESGFGFVTQQPWLQRGTVRENILFGKAFEDNRYKSVLFACGLAEDIYLLPAGDLTGVGEGGMTLSGGQKARVALARAVYQDKAVYLLDDILSAVDVKVAKHIFQNCIMGLLKDKTRVLCTHHVNYLVHADKIVLMEGGVIKQQGKPADVLANMDDMLPIELELGESTQSSLSSLMDSVKLDSTGEEDRDSLLLDEVSETGTVEFNVYVTYWKGMGHALAFMILLSVSMMQTSRNMTDWWLARWVSDSDPSKNWSTFFDDELNEGHYFDGYSDSSAMNYYLRIYIELACINTVFTMIRAFLFAYGGIVAASKIHKLLLKSVLKGKSTFFDVSPIGRILNRFSSDTYTVDDSLPFIVNILLAQFFGLLGTVVITIYGLPWICLVLIPLVPVYHWLQYNYRLTSRELKRISSVTLSPVYSHFNESLQGLTTIRAMRATQRFKRDNEDNVDANIKAQFASQAAARWLGLRLQFIGVAMVAGVSFIAIIQHQYDVADPGLIGLALSYALSITSALNGVVNAFTETEREMISVERVNQYIKEIPPESTHFVIDPPFGWPSQGVITFKNVVLKYREHLPPSLRFVSFETRPSEKIGVVGRTGAGKSSLLSALFRMVELYSGSISIDSVDISRVSLQSLRSRLFCIPQEPFLFSGTLKENLDPLGEFRDSEMWDALNKVNLCDTIKRLGGLNNIVVGGGANFSVGQKQLICLARAVLHNAKILCIDEATANVDHETDRQIQQTLRSAFRKSTVFTIAHRVQTILYCDRVLVMHDGQIAEFDQPDNLLAEPNSLFYQLVNQD</sequence>
<dbReference type="Proteomes" id="UP001168821">
    <property type="component" value="Unassembled WGS sequence"/>
</dbReference>
<evidence type="ECO:0000256" key="12">
    <source>
        <dbReference type="ARBA" id="ARBA00034018"/>
    </source>
</evidence>
<feature type="domain" description="ABC transmembrane type-1" evidence="16">
    <location>
        <begin position="355"/>
        <end position="634"/>
    </location>
</feature>
<evidence type="ECO:0000313" key="17">
    <source>
        <dbReference type="EMBL" id="KAJ3658799.1"/>
    </source>
</evidence>
<feature type="transmembrane region" description="Helical" evidence="14">
    <location>
        <begin position="605"/>
        <end position="629"/>
    </location>
</feature>
<dbReference type="GO" id="GO:0016020">
    <property type="term" value="C:membrane"/>
    <property type="evidence" value="ECO:0007669"/>
    <property type="project" value="UniProtKB-SubCell"/>
</dbReference>
<dbReference type="CDD" id="cd03250">
    <property type="entry name" value="ABCC_MRP_domain1"/>
    <property type="match status" value="1"/>
</dbReference>
<dbReference type="GO" id="GO:0008559">
    <property type="term" value="F:ABC-type xenobiotic transporter activity"/>
    <property type="evidence" value="ECO:0007669"/>
    <property type="project" value="UniProtKB-EC"/>
</dbReference>
<dbReference type="SUPFAM" id="SSF90123">
    <property type="entry name" value="ABC transporter transmembrane region"/>
    <property type="match status" value="2"/>
</dbReference>
<keyword evidence="4" id="KW-0813">Transport</keyword>
<feature type="transmembrane region" description="Helical" evidence="14">
    <location>
        <begin position="572"/>
        <end position="599"/>
    </location>
</feature>
<evidence type="ECO:0000256" key="1">
    <source>
        <dbReference type="ARBA" id="ARBA00004141"/>
    </source>
</evidence>
<dbReference type="PANTHER" id="PTHR24223">
    <property type="entry name" value="ATP-BINDING CASSETTE SUB-FAMILY C"/>
    <property type="match status" value="1"/>
</dbReference>
<feature type="transmembrane region" description="Helical" evidence="14">
    <location>
        <begin position="1267"/>
        <end position="1287"/>
    </location>
</feature>
<keyword evidence="10 14" id="KW-1133">Transmembrane helix</keyword>
<dbReference type="FunFam" id="1.20.1560.10:FF:000037">
    <property type="entry name" value="ATP-binding cassette subfamily C member 10"/>
    <property type="match status" value="1"/>
</dbReference>
<comment type="similarity">
    <text evidence="2">Belongs to the ABC transporter superfamily. ABCC family. Conjugate transporter (TC 3.A.1.208) subfamily.</text>
</comment>
<dbReference type="Gene3D" id="3.40.50.300">
    <property type="entry name" value="P-loop containing nucleotide triphosphate hydrolases"/>
    <property type="match status" value="2"/>
</dbReference>
<dbReference type="InterPro" id="IPR011527">
    <property type="entry name" value="ABC1_TM_dom"/>
</dbReference>
<evidence type="ECO:0000256" key="2">
    <source>
        <dbReference type="ARBA" id="ARBA00009726"/>
    </source>
</evidence>
<evidence type="ECO:0000313" key="18">
    <source>
        <dbReference type="Proteomes" id="UP001168821"/>
    </source>
</evidence>
<evidence type="ECO:0000256" key="8">
    <source>
        <dbReference type="ARBA" id="ARBA00022840"/>
    </source>
</evidence>
<comment type="caution">
    <text evidence="17">The sequence shown here is derived from an EMBL/GenBank/DDBJ whole genome shotgun (WGS) entry which is preliminary data.</text>
</comment>
<feature type="transmembrane region" description="Helical" evidence="14">
    <location>
        <begin position="71"/>
        <end position="95"/>
    </location>
</feature>
<evidence type="ECO:0000256" key="6">
    <source>
        <dbReference type="ARBA" id="ARBA00022737"/>
    </source>
</evidence>
<keyword evidence="6" id="KW-0677">Repeat</keyword>
<dbReference type="CDD" id="cd18598">
    <property type="entry name" value="ABC_6TM_MRP7_D1_like"/>
    <property type="match status" value="1"/>
</dbReference>
<accession>A0AA38ISX9</accession>
<evidence type="ECO:0000256" key="3">
    <source>
        <dbReference type="ARBA" id="ARBA00012191"/>
    </source>
</evidence>
<feature type="transmembrane region" description="Helical" evidence="14">
    <location>
        <begin position="391"/>
        <end position="413"/>
    </location>
</feature>
<dbReference type="InterPro" id="IPR003593">
    <property type="entry name" value="AAA+_ATPase"/>
</dbReference>
<feature type="domain" description="ABC transmembrane type-1" evidence="16">
    <location>
        <begin position="1059"/>
        <end position="1295"/>
    </location>
</feature>
<feature type="transmembrane region" description="Helical" evidence="14">
    <location>
        <begin position="142"/>
        <end position="165"/>
    </location>
</feature>
<protein>
    <recommendedName>
        <fullName evidence="3">ABC-type xenobiotic transporter</fullName>
        <ecNumber evidence="3">7.6.2.2</ecNumber>
    </recommendedName>
</protein>
<evidence type="ECO:0000256" key="11">
    <source>
        <dbReference type="ARBA" id="ARBA00023136"/>
    </source>
</evidence>
<evidence type="ECO:0000259" key="16">
    <source>
        <dbReference type="PROSITE" id="PS50929"/>
    </source>
</evidence>
<dbReference type="InterPro" id="IPR017871">
    <property type="entry name" value="ABC_transporter-like_CS"/>
</dbReference>
<evidence type="ECO:0000256" key="4">
    <source>
        <dbReference type="ARBA" id="ARBA00022448"/>
    </source>
</evidence>
<feature type="region of interest" description="Disordered" evidence="13">
    <location>
        <begin position="688"/>
        <end position="715"/>
    </location>
</feature>
<dbReference type="SMART" id="SM00382">
    <property type="entry name" value="AAA"/>
    <property type="match status" value="2"/>
</dbReference>
<reference evidence="17" key="1">
    <citation type="journal article" date="2023" name="G3 (Bethesda)">
        <title>Whole genome assemblies of Zophobas morio and Tenebrio molitor.</title>
        <authorList>
            <person name="Kaur S."/>
            <person name="Stinson S.A."/>
            <person name="diCenzo G.C."/>
        </authorList>
    </citation>
    <scope>NUCLEOTIDE SEQUENCE</scope>
    <source>
        <strain evidence="17">QUZm001</strain>
    </source>
</reference>
<feature type="transmembrane region" description="Helical" evidence="14">
    <location>
        <begin position="1149"/>
        <end position="1166"/>
    </location>
</feature>